<dbReference type="InterPro" id="IPR036397">
    <property type="entry name" value="RNaseH_sf"/>
</dbReference>
<name>A0A4Y7KK39_PAPSO</name>
<dbReference type="AlphaFoldDB" id="A0A4Y7KK39"/>
<dbReference type="Gramene" id="RZC72255">
    <property type="protein sequence ID" value="RZC72255"/>
    <property type="gene ID" value="C5167_035447"/>
</dbReference>
<evidence type="ECO:0000259" key="2">
    <source>
        <dbReference type="Pfam" id="PF02171"/>
    </source>
</evidence>
<dbReference type="InterPro" id="IPR003165">
    <property type="entry name" value="Piwi"/>
</dbReference>
<dbReference type="STRING" id="3469.A0A4Y7KK39"/>
<reference evidence="3 4" key="1">
    <citation type="journal article" date="2018" name="Science">
        <title>The opium poppy genome and morphinan production.</title>
        <authorList>
            <person name="Guo L."/>
            <person name="Winzer T."/>
            <person name="Yang X."/>
            <person name="Li Y."/>
            <person name="Ning Z."/>
            <person name="He Z."/>
            <person name="Teodor R."/>
            <person name="Lu Y."/>
            <person name="Bowser T.A."/>
            <person name="Graham I.A."/>
            <person name="Ye K."/>
        </authorList>
    </citation>
    <scope>NUCLEOTIDE SEQUENCE [LARGE SCALE GENOMIC DNA]</scope>
    <source>
        <strain evidence="4">cv. HN1</strain>
        <tissue evidence="3">Leaves</tissue>
    </source>
</reference>
<gene>
    <name evidence="3" type="ORF">C5167_035447</name>
</gene>
<dbReference type="SUPFAM" id="SSF53098">
    <property type="entry name" value="Ribonuclease H-like"/>
    <property type="match status" value="1"/>
</dbReference>
<organism evidence="3 4">
    <name type="scientific">Papaver somniferum</name>
    <name type="common">Opium poppy</name>
    <dbReference type="NCBI Taxonomy" id="3469"/>
    <lineage>
        <taxon>Eukaryota</taxon>
        <taxon>Viridiplantae</taxon>
        <taxon>Streptophyta</taxon>
        <taxon>Embryophyta</taxon>
        <taxon>Tracheophyta</taxon>
        <taxon>Spermatophyta</taxon>
        <taxon>Magnoliopsida</taxon>
        <taxon>Ranunculales</taxon>
        <taxon>Papaveraceae</taxon>
        <taxon>Papaveroideae</taxon>
        <taxon>Papaver</taxon>
    </lineage>
</organism>
<sequence>MNNPYQTYPPLLPLATPPPLLHLQFPPATPLLPAQNYYNNNYRSKTSHVQKSYSLKKQMNLPPASSSDTQSPPLLTVSQVQELAMLPPGTVVDAVVTHPKEFDFYLWGTKGTSRLTHYHVLWDDNEFSSDELQKLRSTLSRLVIRFNWYNKNNFLDNPGIAATEDYTII</sequence>
<dbReference type="Gene3D" id="3.30.420.10">
    <property type="entry name" value="Ribonuclease H-like superfamily/Ribonuclease H"/>
    <property type="match status" value="1"/>
</dbReference>
<feature type="region of interest" description="Disordered" evidence="1">
    <location>
        <begin position="53"/>
        <end position="72"/>
    </location>
</feature>
<evidence type="ECO:0000256" key="1">
    <source>
        <dbReference type="SAM" id="MobiDB-lite"/>
    </source>
</evidence>
<dbReference type="PANTHER" id="PTHR22891">
    <property type="entry name" value="EUKARYOTIC TRANSLATION INITIATION FACTOR 2C"/>
    <property type="match status" value="1"/>
</dbReference>
<dbReference type="InterPro" id="IPR012337">
    <property type="entry name" value="RNaseH-like_sf"/>
</dbReference>
<evidence type="ECO:0000313" key="4">
    <source>
        <dbReference type="Proteomes" id="UP000316621"/>
    </source>
</evidence>
<proteinExistence type="predicted"/>
<keyword evidence="4" id="KW-1185">Reference proteome</keyword>
<accession>A0A4Y7KK39</accession>
<protein>
    <recommendedName>
        <fullName evidence="2">Piwi domain-containing protein</fullName>
    </recommendedName>
</protein>
<feature type="domain" description="Piwi" evidence="2">
    <location>
        <begin position="84"/>
        <end position="140"/>
    </location>
</feature>
<dbReference type="EMBL" id="CM010721">
    <property type="protein sequence ID" value="RZC72255.1"/>
    <property type="molecule type" value="Genomic_DNA"/>
</dbReference>
<evidence type="ECO:0000313" key="3">
    <source>
        <dbReference type="EMBL" id="RZC72255.1"/>
    </source>
</evidence>
<dbReference type="GO" id="GO:0003676">
    <property type="term" value="F:nucleic acid binding"/>
    <property type="evidence" value="ECO:0007669"/>
    <property type="project" value="InterPro"/>
</dbReference>
<dbReference type="Pfam" id="PF02171">
    <property type="entry name" value="Piwi"/>
    <property type="match status" value="1"/>
</dbReference>
<dbReference type="Proteomes" id="UP000316621">
    <property type="component" value="Chromosome 7"/>
</dbReference>